<evidence type="ECO:0000313" key="5">
    <source>
        <dbReference type="Proteomes" id="UP000823790"/>
    </source>
</evidence>
<name>A0ABS4DKC4_9GAMM</name>
<dbReference type="InterPro" id="IPR007863">
    <property type="entry name" value="Peptidase_M16_C"/>
</dbReference>
<reference evidence="4 5" key="1">
    <citation type="submission" date="2021-04" db="EMBL/GenBank/DDBJ databases">
        <authorList>
            <person name="Huq M.A."/>
        </authorList>
    </citation>
    <scope>NUCLEOTIDE SEQUENCE [LARGE SCALE GENOMIC DNA]</scope>
    <source>
        <strain evidence="4 5">MAH-13</strain>
    </source>
</reference>
<dbReference type="SUPFAM" id="SSF63411">
    <property type="entry name" value="LuxS/MPP-like metallohydrolase"/>
    <property type="match status" value="2"/>
</dbReference>
<dbReference type="Pfam" id="PF00675">
    <property type="entry name" value="Peptidase_M16"/>
    <property type="match status" value="1"/>
</dbReference>
<evidence type="ECO:0000313" key="4">
    <source>
        <dbReference type="EMBL" id="MBP1473500.1"/>
    </source>
</evidence>
<dbReference type="PANTHER" id="PTHR11851">
    <property type="entry name" value="METALLOPROTEASE"/>
    <property type="match status" value="1"/>
</dbReference>
<keyword evidence="5" id="KW-1185">Reference proteome</keyword>
<dbReference type="Pfam" id="PF05193">
    <property type="entry name" value="Peptidase_M16_C"/>
    <property type="match status" value="1"/>
</dbReference>
<evidence type="ECO:0000259" key="3">
    <source>
        <dbReference type="Pfam" id="PF05193"/>
    </source>
</evidence>
<dbReference type="PANTHER" id="PTHR11851:SF224">
    <property type="entry name" value="PROCESSING PROTEASE"/>
    <property type="match status" value="1"/>
</dbReference>
<accession>A0ABS4DKC4</accession>
<dbReference type="InterPro" id="IPR011249">
    <property type="entry name" value="Metalloenz_LuxS/M16"/>
</dbReference>
<dbReference type="EMBL" id="JAGJRS010000009">
    <property type="protein sequence ID" value="MBP1473500.1"/>
    <property type="molecule type" value="Genomic_DNA"/>
</dbReference>
<dbReference type="RefSeq" id="WP_209616321.1">
    <property type="nucleotide sequence ID" value="NZ_JAGJRS010000009.1"/>
</dbReference>
<gene>
    <name evidence="4" type="ORF">J7I44_04265</name>
</gene>
<dbReference type="Proteomes" id="UP000823790">
    <property type="component" value="Unassembled WGS sequence"/>
</dbReference>
<comment type="caution">
    <text evidence="4">The sequence shown here is derived from an EMBL/GenBank/DDBJ whole genome shotgun (WGS) entry which is preliminary data.</text>
</comment>
<keyword evidence="1" id="KW-0732">Signal</keyword>
<dbReference type="InterPro" id="IPR050361">
    <property type="entry name" value="MPP/UQCRC_Complex"/>
</dbReference>
<evidence type="ECO:0000259" key="2">
    <source>
        <dbReference type="Pfam" id="PF00675"/>
    </source>
</evidence>
<sequence length="472" mass="50419">MKTNKTFKLLALAVGLSLAGFVHATEKPLPKDLPAYGPEKPLPTPQIQQRTLPNGLTVWVVPREGLPKVNLELAVLGGTAADDPTTPAISSMMARLLDEGTATRSSRQIAEKLQSIGGDYGAGSDADAVVIRASALASHAPALFELVADTALHPSFPAREVALAQANAMQELKVQESSPAWQAQRAFDHAAFGSHPYSRDSLNEAAVQASTPDALRALHDARFQPDRALLVIVGRIDAAQAFKLASERFGGWKSDGKKLAATTPAPSEPAARRLIVPREGAVQSNIRYGRPVIAASNPDYIPLTVADTILGGGFTSRITQDIREDKGYSYSPFSSFDAQRAGGSAFARVDVRNEVTGATLTELAKLYDSMATQAPSEEELTGAKRLVGGIYLLRNQIQGALTATLAGYWIDGLPPDFVSRYVADANKVTAEQVQAMGRKYFASKDQSIVVVGDPKAIDAQLKPFGKFEVFKP</sequence>
<feature type="domain" description="Peptidase M16 C-terminal" evidence="3">
    <location>
        <begin position="211"/>
        <end position="385"/>
    </location>
</feature>
<evidence type="ECO:0000256" key="1">
    <source>
        <dbReference type="SAM" id="SignalP"/>
    </source>
</evidence>
<proteinExistence type="predicted"/>
<dbReference type="Gene3D" id="3.30.830.10">
    <property type="entry name" value="Metalloenzyme, LuxS/M16 peptidase-like"/>
    <property type="match status" value="2"/>
</dbReference>
<dbReference type="InterPro" id="IPR011765">
    <property type="entry name" value="Pept_M16_N"/>
</dbReference>
<feature type="domain" description="Peptidase M16 N-terminal" evidence="2">
    <location>
        <begin position="67"/>
        <end position="200"/>
    </location>
</feature>
<organism evidence="4 5">
    <name type="scientific">Frateuria flava</name>
    <dbReference type="NCBI Taxonomy" id="2821489"/>
    <lineage>
        <taxon>Bacteria</taxon>
        <taxon>Pseudomonadati</taxon>
        <taxon>Pseudomonadota</taxon>
        <taxon>Gammaproteobacteria</taxon>
        <taxon>Lysobacterales</taxon>
        <taxon>Rhodanobacteraceae</taxon>
        <taxon>Frateuria</taxon>
    </lineage>
</organism>
<protein>
    <submittedName>
        <fullName evidence="4">Insulinase family protein</fullName>
    </submittedName>
</protein>
<feature type="chain" id="PRO_5047368671" evidence="1">
    <location>
        <begin position="25"/>
        <end position="472"/>
    </location>
</feature>
<feature type="signal peptide" evidence="1">
    <location>
        <begin position="1"/>
        <end position="24"/>
    </location>
</feature>